<evidence type="ECO:0000256" key="1">
    <source>
        <dbReference type="ARBA" id="ARBA00022679"/>
    </source>
</evidence>
<accession>A0A386WLZ0</accession>
<proteinExistence type="predicted"/>
<dbReference type="InterPro" id="IPR000182">
    <property type="entry name" value="GNAT_dom"/>
</dbReference>
<sequence>MARNPVAAPLSRPHPEPMPITVRDLRVPDWPQLWPMLRDMGVGDDPPEAHRLRFAALLTDPRWVLLGATDAGGLIGYAAAQDHGPHLRPGDAHRTVRLHDLYVRADRRRDGVGRSLFTTVHRWAGGRARHLEWQAHHERAAPFYERLGHRGDPCPQPDYPTFLLDLTRTDPASP</sequence>
<gene>
    <name evidence="4" type="ORF">CSH63_14580</name>
</gene>
<dbReference type="GO" id="GO:0016747">
    <property type="term" value="F:acyltransferase activity, transferring groups other than amino-acyl groups"/>
    <property type="evidence" value="ECO:0007669"/>
    <property type="project" value="InterPro"/>
</dbReference>
<dbReference type="SUPFAM" id="SSF55729">
    <property type="entry name" value="Acyl-CoA N-acyltransferases (Nat)"/>
    <property type="match status" value="1"/>
</dbReference>
<dbReference type="EMBL" id="CP024087">
    <property type="protein sequence ID" value="AYF28658.1"/>
    <property type="molecule type" value="Genomic_DNA"/>
</dbReference>
<evidence type="ECO:0000313" key="4">
    <source>
        <dbReference type="EMBL" id="AYF28658.1"/>
    </source>
</evidence>
<dbReference type="PANTHER" id="PTHR43877">
    <property type="entry name" value="AMINOALKYLPHOSPHONATE N-ACETYLTRANSFERASE-RELATED-RELATED"/>
    <property type="match status" value="1"/>
</dbReference>
<dbReference type="Gene3D" id="3.40.630.30">
    <property type="match status" value="1"/>
</dbReference>
<dbReference type="Pfam" id="PF00583">
    <property type="entry name" value="Acetyltransf_1"/>
    <property type="match status" value="1"/>
</dbReference>
<keyword evidence="2" id="KW-0012">Acyltransferase</keyword>
<organism evidence="4 5">
    <name type="scientific">Micromonospora tulbaghiae</name>
    <dbReference type="NCBI Taxonomy" id="479978"/>
    <lineage>
        <taxon>Bacteria</taxon>
        <taxon>Bacillati</taxon>
        <taxon>Actinomycetota</taxon>
        <taxon>Actinomycetes</taxon>
        <taxon>Micromonosporales</taxon>
        <taxon>Micromonosporaceae</taxon>
        <taxon>Micromonospora</taxon>
    </lineage>
</organism>
<reference evidence="4 5" key="1">
    <citation type="submission" date="2017-10" db="EMBL/GenBank/DDBJ databases">
        <title>Integration of genomic and chemical information greatly accelerates assignment of the full stereostructure of myelolactone, a potent inhibitor of myeloma from a marine-derived Micromonospora.</title>
        <authorList>
            <person name="Kim M.C."/>
            <person name="Machado H."/>
            <person name="Jensen P.R."/>
            <person name="Fenical W."/>
        </authorList>
    </citation>
    <scope>NUCLEOTIDE SEQUENCE [LARGE SCALE GENOMIC DNA]</scope>
    <source>
        <strain evidence="4 5">CNY-010</strain>
    </source>
</reference>
<keyword evidence="1 4" id="KW-0808">Transferase</keyword>
<dbReference type="KEGG" id="mtua:CSH63_14580"/>
<dbReference type="PROSITE" id="PS51186">
    <property type="entry name" value="GNAT"/>
    <property type="match status" value="1"/>
</dbReference>
<protein>
    <submittedName>
        <fullName evidence="4">GNAT family N-acetyltransferase</fullName>
    </submittedName>
</protein>
<evidence type="ECO:0000256" key="2">
    <source>
        <dbReference type="ARBA" id="ARBA00023315"/>
    </source>
</evidence>
<dbReference type="AlphaFoldDB" id="A0A386WLZ0"/>
<evidence type="ECO:0000259" key="3">
    <source>
        <dbReference type="PROSITE" id="PS51186"/>
    </source>
</evidence>
<dbReference type="InterPro" id="IPR016181">
    <property type="entry name" value="Acyl_CoA_acyltransferase"/>
</dbReference>
<evidence type="ECO:0000313" key="5">
    <source>
        <dbReference type="Proteomes" id="UP000267804"/>
    </source>
</evidence>
<name>A0A386WLZ0_9ACTN</name>
<dbReference type="CDD" id="cd04301">
    <property type="entry name" value="NAT_SF"/>
    <property type="match status" value="1"/>
</dbReference>
<dbReference type="InterPro" id="IPR050832">
    <property type="entry name" value="Bact_Acetyltransf"/>
</dbReference>
<feature type="domain" description="N-acetyltransferase" evidence="3">
    <location>
        <begin position="20"/>
        <end position="169"/>
    </location>
</feature>
<dbReference type="Proteomes" id="UP000267804">
    <property type="component" value="Chromosome"/>
</dbReference>